<dbReference type="Gene3D" id="1.20.1740.10">
    <property type="entry name" value="Amino acid/polyamine transporter I"/>
    <property type="match status" value="1"/>
</dbReference>
<dbReference type="PANTHER" id="PTHR42770:SF16">
    <property type="entry name" value="AMINO ACID PERMEASE"/>
    <property type="match status" value="1"/>
</dbReference>
<accession>A0A1E3RM81</accession>
<feature type="transmembrane region" description="Helical" evidence="8">
    <location>
        <begin position="293"/>
        <end position="317"/>
    </location>
</feature>
<proteinExistence type="inferred from homology"/>
<comment type="caution">
    <text evidence="9">The sequence shown here is derived from an EMBL/GenBank/DDBJ whole genome shotgun (WGS) entry which is preliminary data.</text>
</comment>
<comment type="function">
    <text evidence="1">Probable amino-acid or metabolite transport protein.</text>
</comment>
<feature type="transmembrane region" description="Helical" evidence="8">
    <location>
        <begin position="206"/>
        <end position="226"/>
    </location>
</feature>
<dbReference type="RefSeq" id="WP_069413580.1">
    <property type="nucleotide sequence ID" value="NZ_JACKUL010000014.1"/>
</dbReference>
<dbReference type="GO" id="GO:0022857">
    <property type="term" value="F:transmembrane transporter activity"/>
    <property type="evidence" value="ECO:0007669"/>
    <property type="project" value="InterPro"/>
</dbReference>
<keyword evidence="6 8" id="KW-1133">Transmembrane helix</keyword>
<keyword evidence="4" id="KW-1003">Cell membrane</keyword>
<evidence type="ECO:0000256" key="2">
    <source>
        <dbReference type="ARBA" id="ARBA00004651"/>
    </source>
</evidence>
<feature type="transmembrane region" description="Helical" evidence="8">
    <location>
        <begin position="447"/>
        <end position="468"/>
    </location>
</feature>
<dbReference type="PIRSF" id="PIRSF006060">
    <property type="entry name" value="AA_transporter"/>
    <property type="match status" value="1"/>
</dbReference>
<dbReference type="Pfam" id="PF13520">
    <property type="entry name" value="AA_permease_2"/>
    <property type="match status" value="1"/>
</dbReference>
<evidence type="ECO:0000256" key="3">
    <source>
        <dbReference type="ARBA" id="ARBA00009523"/>
    </source>
</evidence>
<evidence type="ECO:0000256" key="4">
    <source>
        <dbReference type="ARBA" id="ARBA00022475"/>
    </source>
</evidence>
<evidence type="ECO:0000313" key="9">
    <source>
        <dbReference type="EMBL" id="ODQ90517.1"/>
    </source>
</evidence>
<feature type="transmembrane region" description="Helical" evidence="8">
    <location>
        <begin position="97"/>
        <end position="118"/>
    </location>
</feature>
<comment type="similarity">
    <text evidence="3">Belongs to the amino acid-polyamine-organocation (APC) superfamily.</text>
</comment>
<evidence type="ECO:0000313" key="10">
    <source>
        <dbReference type="Proteomes" id="UP000094053"/>
    </source>
</evidence>
<organism evidence="9 10">
    <name type="scientific">Mycolicibacterium flavescens</name>
    <name type="common">Mycobacterium flavescens</name>
    <dbReference type="NCBI Taxonomy" id="1776"/>
    <lineage>
        <taxon>Bacteria</taxon>
        <taxon>Bacillati</taxon>
        <taxon>Actinomycetota</taxon>
        <taxon>Actinomycetes</taxon>
        <taxon>Mycobacteriales</taxon>
        <taxon>Mycobacteriaceae</taxon>
        <taxon>Mycolicibacterium</taxon>
    </lineage>
</organism>
<evidence type="ECO:0000256" key="7">
    <source>
        <dbReference type="ARBA" id="ARBA00023136"/>
    </source>
</evidence>
<dbReference type="Proteomes" id="UP000094053">
    <property type="component" value="Unassembled WGS sequence"/>
</dbReference>
<feature type="transmembrane region" description="Helical" evidence="8">
    <location>
        <begin position="377"/>
        <end position="404"/>
    </location>
</feature>
<keyword evidence="10" id="KW-1185">Reference proteome</keyword>
<evidence type="ECO:0000256" key="8">
    <source>
        <dbReference type="SAM" id="Phobius"/>
    </source>
</evidence>
<keyword evidence="7 8" id="KW-0472">Membrane</keyword>
<reference evidence="10" key="1">
    <citation type="submission" date="2016-09" db="EMBL/GenBank/DDBJ databases">
        <authorList>
            <person name="Greninger A.L."/>
            <person name="Jerome K.R."/>
            <person name="Mcnair B."/>
            <person name="Wallis C."/>
            <person name="Fang F."/>
        </authorList>
    </citation>
    <scope>NUCLEOTIDE SEQUENCE [LARGE SCALE GENOMIC DNA]</scope>
    <source>
        <strain evidence="10">M6</strain>
    </source>
</reference>
<feature type="transmembrane region" description="Helical" evidence="8">
    <location>
        <begin position="351"/>
        <end position="371"/>
    </location>
</feature>
<feature type="transmembrane region" description="Helical" evidence="8">
    <location>
        <begin position="246"/>
        <end position="266"/>
    </location>
</feature>
<dbReference type="EMBL" id="MIHA01000006">
    <property type="protein sequence ID" value="ODQ90517.1"/>
    <property type="molecule type" value="Genomic_DNA"/>
</dbReference>
<keyword evidence="5 8" id="KW-0812">Transmembrane</keyword>
<name>A0A1E3RM81_MYCFV</name>
<feature type="transmembrane region" description="Helical" evidence="8">
    <location>
        <begin position="29"/>
        <end position="52"/>
    </location>
</feature>
<dbReference type="STRING" id="1776.BHQ18_10835"/>
<dbReference type="PANTHER" id="PTHR42770">
    <property type="entry name" value="AMINO ACID TRANSPORTER-RELATED"/>
    <property type="match status" value="1"/>
</dbReference>
<dbReference type="InterPro" id="IPR002293">
    <property type="entry name" value="AA/rel_permease1"/>
</dbReference>
<protein>
    <submittedName>
        <fullName evidence="9">Amino acid transporter</fullName>
    </submittedName>
</protein>
<gene>
    <name evidence="9" type="ORF">BHQ18_10835</name>
</gene>
<sequence>MSETLATPDALADPPAAARKLRGNLGVPAIVFMVVAAAAPLGVVGGVVPLGLAAGNGAGFPATFVAATVVLLFFAVGFTALTPYVEEAGAFFSYVRTALGAPVGIGVAFVALLSYVAMEAGVYGLLGPAGASVVELFGGPTLPWWLIAAAAFVVTTYLGYRNIELSSRVLGVLLTAEIAIVVVLDLGIVLRGGDHGLSTGIVNPDTIVSGSLGIGLLFAMISYVGFEATAIFRDEARTPERTIPRATYAALLLIGVFYAVTSWALVSGWGDEQAVTRATEAGGTFLADTTQRYLGIVGTDIITVLYFTSLFACILAFHNVAARYVFALAQRDVLPASLSYPHPRHGSPHRASLWISGVVAVSIALAALVGLDPAAQFYTWFAGTTTVGFVVLLIATSVAVLVFFASDRRGHSLWRVRIAPALGLLGLAASLVLILTNLSDLVGGSSVLAWIILALLVGAFTGGAVVGARLGGRAGEGAPA</sequence>
<comment type="subcellular location">
    <subcellularLocation>
        <location evidence="2">Cell membrane</location>
        <topology evidence="2">Multi-pass membrane protein</topology>
    </subcellularLocation>
</comment>
<feature type="transmembrane region" description="Helical" evidence="8">
    <location>
        <begin position="169"/>
        <end position="190"/>
    </location>
</feature>
<dbReference type="GO" id="GO:0005886">
    <property type="term" value="C:plasma membrane"/>
    <property type="evidence" value="ECO:0007669"/>
    <property type="project" value="UniProtKB-SubCell"/>
</dbReference>
<dbReference type="OrthoDB" id="137613at2"/>
<dbReference type="AlphaFoldDB" id="A0A1E3RM81"/>
<dbReference type="InterPro" id="IPR050367">
    <property type="entry name" value="APC_superfamily"/>
</dbReference>
<evidence type="ECO:0000256" key="5">
    <source>
        <dbReference type="ARBA" id="ARBA00022692"/>
    </source>
</evidence>
<feature type="transmembrane region" description="Helical" evidence="8">
    <location>
        <begin position="142"/>
        <end position="160"/>
    </location>
</feature>
<feature type="transmembrane region" description="Helical" evidence="8">
    <location>
        <begin position="64"/>
        <end position="85"/>
    </location>
</feature>
<evidence type="ECO:0000256" key="6">
    <source>
        <dbReference type="ARBA" id="ARBA00022989"/>
    </source>
</evidence>
<feature type="transmembrane region" description="Helical" evidence="8">
    <location>
        <begin position="416"/>
        <end position="435"/>
    </location>
</feature>
<evidence type="ECO:0000256" key="1">
    <source>
        <dbReference type="ARBA" id="ARBA00002249"/>
    </source>
</evidence>